<name>A0A0E9RYA2_ANGAN</name>
<dbReference type="AlphaFoldDB" id="A0A0E9RYA2"/>
<sequence>MYFHLFYLNRSCYFYTGSCFSSLHFFALCHRQLFTPSCRTVEAVVSDIYDL</sequence>
<dbReference type="EMBL" id="GBXM01075212">
    <property type="protein sequence ID" value="JAH33365.1"/>
    <property type="molecule type" value="Transcribed_RNA"/>
</dbReference>
<reference evidence="1" key="2">
    <citation type="journal article" date="2015" name="Fish Shellfish Immunol.">
        <title>Early steps in the European eel (Anguilla anguilla)-Vibrio vulnificus interaction in the gills: Role of the RtxA13 toxin.</title>
        <authorList>
            <person name="Callol A."/>
            <person name="Pajuelo D."/>
            <person name="Ebbesson L."/>
            <person name="Teles M."/>
            <person name="MacKenzie S."/>
            <person name="Amaro C."/>
        </authorList>
    </citation>
    <scope>NUCLEOTIDE SEQUENCE</scope>
</reference>
<evidence type="ECO:0000313" key="1">
    <source>
        <dbReference type="EMBL" id="JAH33365.1"/>
    </source>
</evidence>
<accession>A0A0E9RYA2</accession>
<reference evidence="1" key="1">
    <citation type="submission" date="2014-11" db="EMBL/GenBank/DDBJ databases">
        <authorList>
            <person name="Amaro Gonzalez C."/>
        </authorList>
    </citation>
    <scope>NUCLEOTIDE SEQUENCE</scope>
</reference>
<organism evidence="1">
    <name type="scientific">Anguilla anguilla</name>
    <name type="common">European freshwater eel</name>
    <name type="synonym">Muraena anguilla</name>
    <dbReference type="NCBI Taxonomy" id="7936"/>
    <lineage>
        <taxon>Eukaryota</taxon>
        <taxon>Metazoa</taxon>
        <taxon>Chordata</taxon>
        <taxon>Craniata</taxon>
        <taxon>Vertebrata</taxon>
        <taxon>Euteleostomi</taxon>
        <taxon>Actinopterygii</taxon>
        <taxon>Neopterygii</taxon>
        <taxon>Teleostei</taxon>
        <taxon>Anguilliformes</taxon>
        <taxon>Anguillidae</taxon>
        <taxon>Anguilla</taxon>
    </lineage>
</organism>
<proteinExistence type="predicted"/>
<protein>
    <submittedName>
        <fullName evidence="1">Uncharacterized protein</fullName>
    </submittedName>
</protein>